<dbReference type="FunFam" id="3.40.1280.10:FF:000006">
    <property type="entry name" value="Uncharacterized tRNA/rRNA methyltransferase HI_0380"/>
    <property type="match status" value="1"/>
</dbReference>
<reference evidence="7 8" key="1">
    <citation type="submission" date="2016-08" db="EMBL/GenBank/DDBJ databases">
        <title>Evolution of the type three secretion system and type three effector repertoires in Xanthomonas.</title>
        <authorList>
            <person name="Merda D."/>
            <person name="Briand M."/>
            <person name="Bosis E."/>
            <person name="Rousseau C."/>
            <person name="Portier P."/>
            <person name="Jacques M.-A."/>
            <person name="Fischer-Le Saux M."/>
        </authorList>
    </citation>
    <scope>NUCLEOTIDE SEQUENCE [LARGE SCALE GENOMIC DNA]</scope>
    <source>
        <strain evidence="7 8">CFBP 4691</strain>
    </source>
</reference>
<evidence type="ECO:0000256" key="2">
    <source>
        <dbReference type="ARBA" id="ARBA00022603"/>
    </source>
</evidence>
<sequence>MTVSARIRFVLVGTQHPGNIGAAARAMKTMGLARLVLVAPERALDEDAYRRSAGAEDLLQQAPLLATLAAAVADCRLVLGCTARSRRVSLEELLPADGARRLAAAAAEPAEVALVFGRERTGLTNEELQLCHAAVHIPSDPAFGSLNLAAAVQVLAYELRLAQLRGARPAAAPEPGLREAAASHAQLEGLFGQLADTLDDIDFHKGRAPDSAMRKLRRLFLRNALSEQEVRLLRGILSDAQRMARLAGQACR</sequence>
<accession>A0A2S6ZBS0</accession>
<dbReference type="CDD" id="cd18093">
    <property type="entry name" value="SpoU-like_TrmJ"/>
    <property type="match status" value="1"/>
</dbReference>
<comment type="catalytic activity">
    <reaction evidence="5">
        <text>cytidine(32) in tRNA + S-adenosyl-L-methionine = 2'-O-methylcytidine(32) in tRNA + S-adenosyl-L-homocysteine + H(+)</text>
        <dbReference type="Rhea" id="RHEA:42932"/>
        <dbReference type="Rhea" id="RHEA-COMP:10288"/>
        <dbReference type="Rhea" id="RHEA-COMP:10289"/>
        <dbReference type="ChEBI" id="CHEBI:15378"/>
        <dbReference type="ChEBI" id="CHEBI:57856"/>
        <dbReference type="ChEBI" id="CHEBI:59789"/>
        <dbReference type="ChEBI" id="CHEBI:74495"/>
        <dbReference type="ChEBI" id="CHEBI:82748"/>
        <dbReference type="EC" id="2.1.1.200"/>
    </reaction>
</comment>
<evidence type="ECO:0000256" key="4">
    <source>
        <dbReference type="ARBA" id="ARBA00022691"/>
    </source>
</evidence>
<comment type="function">
    <text evidence="5">Catalyzes the formation of 2'O-methylated cytidine (Cm32) or 2'O-methylated uridine (Um32) at position 32 in tRNA.</text>
</comment>
<evidence type="ECO:0000313" key="7">
    <source>
        <dbReference type="EMBL" id="PPT84529.1"/>
    </source>
</evidence>
<organism evidence="7 8">
    <name type="scientific">Xanthomonas theicola</name>
    <dbReference type="NCBI Taxonomy" id="56464"/>
    <lineage>
        <taxon>Bacteria</taxon>
        <taxon>Pseudomonadati</taxon>
        <taxon>Pseudomonadota</taxon>
        <taxon>Gammaproteobacteria</taxon>
        <taxon>Lysobacterales</taxon>
        <taxon>Lysobacteraceae</taxon>
        <taxon>Xanthomonas</taxon>
    </lineage>
</organism>
<dbReference type="GO" id="GO:0003723">
    <property type="term" value="F:RNA binding"/>
    <property type="evidence" value="ECO:0007669"/>
    <property type="project" value="InterPro"/>
</dbReference>
<evidence type="ECO:0000256" key="3">
    <source>
        <dbReference type="ARBA" id="ARBA00022679"/>
    </source>
</evidence>
<feature type="domain" description="tRNA/rRNA methyltransferase SpoU type" evidence="6">
    <location>
        <begin position="7"/>
        <end position="157"/>
    </location>
</feature>
<name>A0A2S6ZBS0_9XANT</name>
<dbReference type="InterPro" id="IPR004384">
    <property type="entry name" value="RNA_MeTrfase_TrmJ/LasT"/>
</dbReference>
<dbReference type="Pfam" id="PF00588">
    <property type="entry name" value="SpoU_methylase"/>
    <property type="match status" value="1"/>
</dbReference>
<dbReference type="GO" id="GO:0106339">
    <property type="term" value="F:tRNA (cytidine(32)-2'-O)-methyltransferase activity"/>
    <property type="evidence" value="ECO:0007669"/>
    <property type="project" value="RHEA"/>
</dbReference>
<comment type="catalytic activity">
    <reaction evidence="5">
        <text>uridine(32) in tRNA + S-adenosyl-L-methionine = 2'-O-methyluridine(32) in tRNA + S-adenosyl-L-homocysteine + H(+)</text>
        <dbReference type="Rhea" id="RHEA:42936"/>
        <dbReference type="Rhea" id="RHEA-COMP:10107"/>
        <dbReference type="Rhea" id="RHEA-COMP:10290"/>
        <dbReference type="ChEBI" id="CHEBI:15378"/>
        <dbReference type="ChEBI" id="CHEBI:57856"/>
        <dbReference type="ChEBI" id="CHEBI:59789"/>
        <dbReference type="ChEBI" id="CHEBI:65315"/>
        <dbReference type="ChEBI" id="CHEBI:74478"/>
        <dbReference type="EC" id="2.1.1.200"/>
    </reaction>
</comment>
<evidence type="ECO:0000259" key="6">
    <source>
        <dbReference type="Pfam" id="PF00588"/>
    </source>
</evidence>
<dbReference type="GO" id="GO:0002128">
    <property type="term" value="P:tRNA nucleoside ribose methylation"/>
    <property type="evidence" value="ECO:0007669"/>
    <property type="project" value="TreeGrafter"/>
</dbReference>
<dbReference type="Proteomes" id="UP000239898">
    <property type="component" value="Unassembled WGS sequence"/>
</dbReference>
<dbReference type="OrthoDB" id="9806346at2"/>
<dbReference type="AlphaFoldDB" id="A0A2S6ZBS0"/>
<dbReference type="RefSeq" id="WP_128421408.1">
    <property type="nucleotide sequence ID" value="NZ_CP049017.1"/>
</dbReference>
<dbReference type="InterPro" id="IPR029026">
    <property type="entry name" value="tRNA_m1G_MTases_N"/>
</dbReference>
<dbReference type="PANTHER" id="PTHR42786:SF2">
    <property type="entry name" value="TRNA (CYTIDINE_URIDINE-2'-O-)-METHYLTRANSFERASE TRMJ"/>
    <property type="match status" value="1"/>
</dbReference>
<evidence type="ECO:0000256" key="5">
    <source>
        <dbReference type="RuleBase" id="RU362024"/>
    </source>
</evidence>
<evidence type="ECO:0000313" key="8">
    <source>
        <dbReference type="Proteomes" id="UP000239898"/>
    </source>
</evidence>
<keyword evidence="4 5" id="KW-0949">S-adenosyl-L-methionine</keyword>
<keyword evidence="8" id="KW-1185">Reference proteome</keyword>
<dbReference type="EMBL" id="MIGX01000110">
    <property type="protein sequence ID" value="PPT84529.1"/>
    <property type="molecule type" value="Genomic_DNA"/>
</dbReference>
<dbReference type="InterPro" id="IPR001537">
    <property type="entry name" value="SpoU_MeTrfase"/>
</dbReference>
<dbReference type="GO" id="GO:0160206">
    <property type="term" value="F:tRNA (cytidine(32)/uridine(32)-2'-O)-methyltransferase activity"/>
    <property type="evidence" value="ECO:0007669"/>
    <property type="project" value="UniProtKB-EC"/>
</dbReference>
<protein>
    <recommendedName>
        <fullName evidence="5">tRNA (cytidine/uridine-2'-O-)-methyltransferase TrmJ</fullName>
        <ecNumber evidence="5">2.1.1.200</ecNumber>
    </recommendedName>
    <alternativeName>
        <fullName evidence="5">tRNA (cytidine(32)/uridine(32)-2'-O)-methyltransferase</fullName>
    </alternativeName>
    <alternativeName>
        <fullName evidence="5">tRNA Cm32/Um32 methyltransferase</fullName>
    </alternativeName>
</protein>
<comment type="subunit">
    <text evidence="5">Homodimer.</text>
</comment>
<comment type="similarity">
    <text evidence="1">Belongs to the class IV-like SAM-binding methyltransferase superfamily. RNA methyltransferase TrmH family.</text>
</comment>
<keyword evidence="5" id="KW-0819">tRNA processing</keyword>
<dbReference type="GO" id="GO:0005829">
    <property type="term" value="C:cytosol"/>
    <property type="evidence" value="ECO:0007669"/>
    <property type="project" value="TreeGrafter"/>
</dbReference>
<dbReference type="PIRSF" id="PIRSF004808">
    <property type="entry name" value="LasT"/>
    <property type="match status" value="1"/>
</dbReference>
<dbReference type="InterPro" id="IPR029028">
    <property type="entry name" value="Alpha/beta_knot_MTases"/>
</dbReference>
<proteinExistence type="inferred from homology"/>
<dbReference type="Gene3D" id="3.40.1280.10">
    <property type="match status" value="1"/>
</dbReference>
<keyword evidence="2 5" id="KW-0489">Methyltransferase</keyword>
<gene>
    <name evidence="5" type="primary">trmJ</name>
    <name evidence="7" type="ORF">XthCFBP4691_16510</name>
</gene>
<dbReference type="EC" id="2.1.1.200" evidence="5"/>
<evidence type="ECO:0000256" key="1">
    <source>
        <dbReference type="ARBA" id="ARBA00007228"/>
    </source>
</evidence>
<dbReference type="NCBIfam" id="TIGR00050">
    <property type="entry name" value="rRNA_methyl_1"/>
    <property type="match status" value="1"/>
</dbReference>
<comment type="subcellular location">
    <subcellularLocation>
        <location evidence="5">Cytoplasm</location>
    </subcellularLocation>
</comment>
<dbReference type="Gene3D" id="1.10.8.590">
    <property type="match status" value="1"/>
</dbReference>
<dbReference type="PANTHER" id="PTHR42786">
    <property type="entry name" value="TRNA/RRNA METHYLTRANSFERASE"/>
    <property type="match status" value="1"/>
</dbReference>
<keyword evidence="3 7" id="KW-0808">Transferase</keyword>
<dbReference type="SUPFAM" id="SSF75217">
    <property type="entry name" value="alpha/beta knot"/>
    <property type="match status" value="1"/>
</dbReference>
<keyword evidence="5" id="KW-0963">Cytoplasm</keyword>
<comment type="caution">
    <text evidence="7">The sequence shown here is derived from an EMBL/GenBank/DDBJ whole genome shotgun (WGS) entry which is preliminary data.</text>
</comment>